<evidence type="ECO:0000313" key="2">
    <source>
        <dbReference type="EMBL" id="KAF2855217.1"/>
    </source>
</evidence>
<organism evidence="2 3">
    <name type="scientific">Plenodomus tracheiphilus IPT5</name>
    <dbReference type="NCBI Taxonomy" id="1408161"/>
    <lineage>
        <taxon>Eukaryota</taxon>
        <taxon>Fungi</taxon>
        <taxon>Dikarya</taxon>
        <taxon>Ascomycota</taxon>
        <taxon>Pezizomycotina</taxon>
        <taxon>Dothideomycetes</taxon>
        <taxon>Pleosporomycetidae</taxon>
        <taxon>Pleosporales</taxon>
        <taxon>Pleosporineae</taxon>
        <taxon>Leptosphaeriaceae</taxon>
        <taxon>Plenodomus</taxon>
    </lineage>
</organism>
<evidence type="ECO:0000256" key="1">
    <source>
        <dbReference type="SAM" id="MobiDB-lite"/>
    </source>
</evidence>
<dbReference type="EMBL" id="MU006291">
    <property type="protein sequence ID" value="KAF2855217.1"/>
    <property type="molecule type" value="Genomic_DNA"/>
</dbReference>
<gene>
    <name evidence="2" type="ORF">T440DRAFT_514248</name>
</gene>
<dbReference type="OrthoDB" id="3800070at2759"/>
<evidence type="ECO:0000313" key="3">
    <source>
        <dbReference type="Proteomes" id="UP000799423"/>
    </source>
</evidence>
<name>A0A6A7BKC0_9PLEO</name>
<dbReference type="Proteomes" id="UP000799423">
    <property type="component" value="Unassembled WGS sequence"/>
</dbReference>
<protein>
    <submittedName>
        <fullName evidence="2">Uncharacterized protein</fullName>
    </submittedName>
</protein>
<keyword evidence="3" id="KW-1185">Reference proteome</keyword>
<reference evidence="2" key="1">
    <citation type="submission" date="2020-01" db="EMBL/GenBank/DDBJ databases">
        <authorList>
            <consortium name="DOE Joint Genome Institute"/>
            <person name="Haridas S."/>
            <person name="Albert R."/>
            <person name="Binder M."/>
            <person name="Bloem J."/>
            <person name="Labutti K."/>
            <person name="Salamov A."/>
            <person name="Andreopoulos B."/>
            <person name="Baker S.E."/>
            <person name="Barry K."/>
            <person name="Bills G."/>
            <person name="Bluhm B.H."/>
            <person name="Cannon C."/>
            <person name="Castanera R."/>
            <person name="Culley D.E."/>
            <person name="Daum C."/>
            <person name="Ezra D."/>
            <person name="Gonzalez J.B."/>
            <person name="Henrissat B."/>
            <person name="Kuo A."/>
            <person name="Liang C."/>
            <person name="Lipzen A."/>
            <person name="Lutzoni F."/>
            <person name="Magnuson J."/>
            <person name="Mondo S."/>
            <person name="Nolan M."/>
            <person name="Ohm R."/>
            <person name="Pangilinan J."/>
            <person name="Park H.-J."/>
            <person name="Ramirez L."/>
            <person name="Alfaro M."/>
            <person name="Sun H."/>
            <person name="Tritt A."/>
            <person name="Yoshinaga Y."/>
            <person name="Zwiers L.-H."/>
            <person name="Turgeon B.G."/>
            <person name="Goodwin S.B."/>
            <person name="Spatafora J.W."/>
            <person name="Crous P.W."/>
            <person name="Grigoriev I.V."/>
        </authorList>
    </citation>
    <scope>NUCLEOTIDE SEQUENCE</scope>
    <source>
        <strain evidence="2">IPT5</strain>
    </source>
</reference>
<feature type="compositionally biased region" description="Pro residues" evidence="1">
    <location>
        <begin position="23"/>
        <end position="35"/>
    </location>
</feature>
<accession>A0A6A7BKC0</accession>
<feature type="region of interest" description="Disordered" evidence="1">
    <location>
        <begin position="1"/>
        <end position="49"/>
    </location>
</feature>
<feature type="compositionally biased region" description="Low complexity" evidence="1">
    <location>
        <begin position="1"/>
        <end position="22"/>
    </location>
</feature>
<dbReference type="AlphaFoldDB" id="A0A6A7BKC0"/>
<sequence>MPSRKNYNNSPSSSTPLPTNPQNVPPCPHLPPPPNATSRPRKRKADHSLTGYTFDKACASVASSSPYGTYIPSISRPAAVPYPMSTLSGSAKGAFEEDLERHLLNRLGKRRIRMEGEDVMLTPGNSTVTLKAADQEQKKESCGGGLDGTSTGVGGEKYKGFEDITGVLELRSARPVLADAKGNGKGKAEISTASEDEGWMSDELLDEYDMLDDVFDASEDEDYDIVKNEPQAEYNGIAPGRKKAGWMKQKLFGGRKDWMG</sequence>
<proteinExistence type="predicted"/>